<reference evidence="1 2" key="1">
    <citation type="journal article" date="2012" name="Plant Cell">
        <title>Genome comparison of barley and maize smut fungi reveals targeted loss of RNA silencing components and species-specific presence of transposable elements.</title>
        <authorList>
            <person name="Laurie J.D."/>
            <person name="Ali S."/>
            <person name="Linning R."/>
            <person name="Mannhaupt G."/>
            <person name="Wong P."/>
            <person name="Gueldener U."/>
            <person name="Muensterkoetter M."/>
            <person name="Moore R."/>
            <person name="Kahmann R."/>
            <person name="Bakkeren G."/>
            <person name="Schirawski J."/>
        </authorList>
    </citation>
    <scope>NUCLEOTIDE SEQUENCE [LARGE SCALE GENOMIC DNA]</scope>
    <source>
        <strain evidence="2">Uh4875-4</strain>
    </source>
</reference>
<accession>I2FNR4</accession>
<sequence>MTTDGIQRSSISIISACPISDQIVLCWIVISSKYDLRDTPNLALTQATAERDFCSFEPLSEDFEKGKRAWIEENPEKKSLEFLCSSAMGSRSKRLLPAVMKLD</sequence>
<dbReference type="Proteomes" id="UP000006174">
    <property type="component" value="Unassembled WGS sequence"/>
</dbReference>
<comment type="caution">
    <text evidence="1">The sequence shown here is derived from an EMBL/GenBank/DDBJ whole genome shotgun (WGS) entry which is preliminary data.</text>
</comment>
<gene>
    <name evidence="1" type="ORF">UHOR_03358</name>
</gene>
<dbReference type="EMBL" id="CAGI01000135">
    <property type="protein sequence ID" value="CCF48557.1"/>
    <property type="molecule type" value="Genomic_DNA"/>
</dbReference>
<dbReference type="HOGENOM" id="CLU_2265719_0_0_1"/>
<keyword evidence="2" id="KW-1185">Reference proteome</keyword>
<proteinExistence type="predicted"/>
<organism evidence="1 2">
    <name type="scientific">Ustilago hordei</name>
    <name type="common">Barley covered smut fungus</name>
    <dbReference type="NCBI Taxonomy" id="120017"/>
    <lineage>
        <taxon>Eukaryota</taxon>
        <taxon>Fungi</taxon>
        <taxon>Dikarya</taxon>
        <taxon>Basidiomycota</taxon>
        <taxon>Ustilaginomycotina</taxon>
        <taxon>Ustilaginomycetes</taxon>
        <taxon>Ustilaginales</taxon>
        <taxon>Ustilaginaceae</taxon>
        <taxon>Ustilago</taxon>
    </lineage>
</organism>
<evidence type="ECO:0000313" key="2">
    <source>
        <dbReference type="Proteomes" id="UP000006174"/>
    </source>
</evidence>
<dbReference type="OrthoDB" id="10390696at2759"/>
<name>I2FNR4_USTHO</name>
<protein>
    <submittedName>
        <fullName evidence="1">Uncharacterized protein</fullName>
    </submittedName>
</protein>
<dbReference type="AlphaFoldDB" id="I2FNR4"/>
<evidence type="ECO:0000313" key="1">
    <source>
        <dbReference type="EMBL" id="CCF48557.1"/>
    </source>
</evidence>